<dbReference type="OrthoDB" id="327451at2759"/>
<keyword evidence="2" id="KW-1185">Reference proteome</keyword>
<dbReference type="GeneID" id="7825963"/>
<dbReference type="EMBL" id="GG662644">
    <property type="protein sequence ID" value="EAR99052.2"/>
    <property type="molecule type" value="Genomic_DNA"/>
</dbReference>
<name>Q23RJ6_TETTS</name>
<protein>
    <submittedName>
        <fullName evidence="1">IBR domain protein</fullName>
    </submittedName>
</protein>
<dbReference type="RefSeq" id="XP_001019297.2">
    <property type="nucleotide sequence ID" value="XM_001019297.2"/>
</dbReference>
<evidence type="ECO:0000313" key="1">
    <source>
        <dbReference type="EMBL" id="EAR99052.2"/>
    </source>
</evidence>
<dbReference type="KEGG" id="tet:TTHERM_00384960"/>
<sequence>MNDIQMLPEENFLNHGFQLYKIRLDQKTLNLIQALLMELSLISNKSILNDSFARNKEINVGLMEGILKVLEWRVNGNINDGEFAMLYVEWLKSKQFIVNDHLISFSYELLVPKNTIINYLRNQKHEDLSFVISQYMELLNSQFNEHLSSITKIHPKNIEISEDIYIMFDDEGIGYVGIDQMIFLFMALVKKQRLSIPNSKNQFYSEFQTFVSQIPQINGNISLRSFKAYIVLSSPSSDDIQEILDSCQELMNEFGWNQHNQQESSDVQFIFPKPFNEAFVECMNTLHQQGYITNEDLMRDEFLNTYNIFLNEDYFKILGESTNHTSYINCLDQGKFQRALFSNSLEFYNERVLSGLNIKLSQNVFSCFVTKLDQKIQQYITAFTNKYIPQSYQSYQSYDSRQDLNQQKGSKVFSKSRQNKPSVDMKAEMQRLEKENYKPKINFDDSSYNNYNNNYHSWNESYSNQNDIQNKSTLPFFQASVQQTIPSRNSIKDNSYLDSLQNNINKNIKNMPQQGRGYNVQTNQPQFQQQKQQLFQQFISKNQNGQHNSIEYNIKLADLDAGQQSKQVSINKNIRNRSKSPVQNQQIQNQAGMTFNNNNNNNNNKNNKMQATQFQKQQQFQIISKPPLDARQNLRYSNNSFNNQDNRQLNSNNSRQKLSSNQYNSILRQVTPTKSVSPIKFHISLSNSQKQINLQQKPYINEFQPNPSQSVSFQKQTASSKLKNFSNQQGSSVKKAKSSLNMRANSIENVNHFNSDIQLRQQTSMGFREQTPDKKYQINNNSNWNESSNLKNRKTSISSNNYMQQSLNNFQNQSTALQRSKSPQVRKSQTIQMWNKRIEPFEKVMQRLTTQQSVSPMKEMFKKRPFH</sequence>
<dbReference type="Proteomes" id="UP000009168">
    <property type="component" value="Unassembled WGS sequence"/>
</dbReference>
<reference evidence="2" key="1">
    <citation type="journal article" date="2006" name="PLoS Biol.">
        <title>Macronuclear genome sequence of the ciliate Tetrahymena thermophila, a model eukaryote.</title>
        <authorList>
            <person name="Eisen J.A."/>
            <person name="Coyne R.S."/>
            <person name="Wu M."/>
            <person name="Wu D."/>
            <person name="Thiagarajan M."/>
            <person name="Wortman J.R."/>
            <person name="Badger J.H."/>
            <person name="Ren Q."/>
            <person name="Amedeo P."/>
            <person name="Jones K.M."/>
            <person name="Tallon L.J."/>
            <person name="Delcher A.L."/>
            <person name="Salzberg S.L."/>
            <person name="Silva J.C."/>
            <person name="Haas B.J."/>
            <person name="Majoros W.H."/>
            <person name="Farzad M."/>
            <person name="Carlton J.M."/>
            <person name="Smith R.K. Jr."/>
            <person name="Garg J."/>
            <person name="Pearlman R.E."/>
            <person name="Karrer K.M."/>
            <person name="Sun L."/>
            <person name="Manning G."/>
            <person name="Elde N.C."/>
            <person name="Turkewitz A.P."/>
            <person name="Asai D.J."/>
            <person name="Wilkes D.E."/>
            <person name="Wang Y."/>
            <person name="Cai H."/>
            <person name="Collins K."/>
            <person name="Stewart B.A."/>
            <person name="Lee S.R."/>
            <person name="Wilamowska K."/>
            <person name="Weinberg Z."/>
            <person name="Ruzzo W.L."/>
            <person name="Wloga D."/>
            <person name="Gaertig J."/>
            <person name="Frankel J."/>
            <person name="Tsao C.-C."/>
            <person name="Gorovsky M.A."/>
            <person name="Keeling P.J."/>
            <person name="Waller R.F."/>
            <person name="Patron N.J."/>
            <person name="Cherry J.M."/>
            <person name="Stover N.A."/>
            <person name="Krieger C.J."/>
            <person name="del Toro C."/>
            <person name="Ryder H.F."/>
            <person name="Williamson S.C."/>
            <person name="Barbeau R.A."/>
            <person name="Hamilton E.P."/>
            <person name="Orias E."/>
        </authorList>
    </citation>
    <scope>NUCLEOTIDE SEQUENCE [LARGE SCALE GENOMIC DNA]</scope>
    <source>
        <strain evidence="2">SB210</strain>
    </source>
</reference>
<accession>Q23RJ6</accession>
<evidence type="ECO:0000313" key="2">
    <source>
        <dbReference type="Proteomes" id="UP000009168"/>
    </source>
</evidence>
<gene>
    <name evidence="1" type="ORF">TTHERM_00384960</name>
</gene>
<dbReference type="eggNOG" id="KOG1815">
    <property type="taxonomic scope" value="Eukaryota"/>
</dbReference>
<dbReference type="InParanoid" id="Q23RJ6"/>
<organism evidence="1 2">
    <name type="scientific">Tetrahymena thermophila (strain SB210)</name>
    <dbReference type="NCBI Taxonomy" id="312017"/>
    <lineage>
        <taxon>Eukaryota</taxon>
        <taxon>Sar</taxon>
        <taxon>Alveolata</taxon>
        <taxon>Ciliophora</taxon>
        <taxon>Intramacronucleata</taxon>
        <taxon>Oligohymenophorea</taxon>
        <taxon>Hymenostomatida</taxon>
        <taxon>Tetrahymenina</taxon>
        <taxon>Tetrahymenidae</taxon>
        <taxon>Tetrahymena</taxon>
    </lineage>
</organism>
<dbReference type="AlphaFoldDB" id="Q23RJ6"/>
<proteinExistence type="predicted"/>
<dbReference type="HOGENOM" id="CLU_265151_0_0_1"/>